<evidence type="ECO:0000256" key="5">
    <source>
        <dbReference type="PROSITE-ProRule" id="PRU00504"/>
    </source>
</evidence>
<accession>A0A2W5MQQ7</accession>
<evidence type="ECO:0000256" key="2">
    <source>
        <dbReference type="ARBA" id="ARBA00022737"/>
    </source>
</evidence>
<feature type="repeat" description="NHL" evidence="5">
    <location>
        <begin position="161"/>
        <end position="204"/>
    </location>
</feature>
<comment type="similarity">
    <text evidence="1 6">Belongs to the glycosyl hydrolase 26 family.</text>
</comment>
<keyword evidence="2" id="KW-0677">Repeat</keyword>
<feature type="signal peptide" evidence="7">
    <location>
        <begin position="1"/>
        <end position="25"/>
    </location>
</feature>
<keyword evidence="7" id="KW-0732">Signal</keyword>
<dbReference type="InterPro" id="IPR022790">
    <property type="entry name" value="GH26_dom"/>
</dbReference>
<reference evidence="9 10" key="1">
    <citation type="submission" date="2017-08" db="EMBL/GenBank/DDBJ databases">
        <title>Infants hospitalized years apart are colonized by the same room-sourced microbial strains.</title>
        <authorList>
            <person name="Brooks B."/>
            <person name="Olm M.R."/>
            <person name="Firek B.A."/>
            <person name="Baker R."/>
            <person name="Thomas B.C."/>
            <person name="Morowitz M.J."/>
            <person name="Banfield J.F."/>
        </authorList>
    </citation>
    <scope>NUCLEOTIDE SEQUENCE [LARGE SCALE GENOMIC DNA]</scope>
    <source>
        <strain evidence="9">S2_005_003_R2_43</strain>
    </source>
</reference>
<dbReference type="PANTHER" id="PTHR24104:SF25">
    <property type="entry name" value="PROTEIN LIN-41"/>
    <property type="match status" value="1"/>
</dbReference>
<dbReference type="InterPro" id="IPR017853">
    <property type="entry name" value="GH"/>
</dbReference>
<dbReference type="AlphaFoldDB" id="A0A2W5MQQ7"/>
<dbReference type="PROSITE" id="PS51125">
    <property type="entry name" value="NHL"/>
    <property type="match status" value="1"/>
</dbReference>
<dbReference type="InterPro" id="IPR001258">
    <property type="entry name" value="NHL_repeat"/>
</dbReference>
<dbReference type="GO" id="GO:0016985">
    <property type="term" value="F:mannan endo-1,4-beta-mannosidase activity"/>
    <property type="evidence" value="ECO:0007669"/>
    <property type="project" value="InterPro"/>
</dbReference>
<evidence type="ECO:0000313" key="9">
    <source>
        <dbReference type="EMBL" id="PZQ15950.1"/>
    </source>
</evidence>
<protein>
    <recommendedName>
        <fullName evidence="8">GH26 domain-containing protein</fullName>
    </recommendedName>
</protein>
<feature type="chain" id="PRO_5015849643" description="GH26 domain-containing protein" evidence="7">
    <location>
        <begin position="26"/>
        <end position="695"/>
    </location>
</feature>
<dbReference type="GO" id="GO:0006080">
    <property type="term" value="P:substituted mannan metabolic process"/>
    <property type="evidence" value="ECO:0007669"/>
    <property type="project" value="InterPro"/>
</dbReference>
<comment type="caution">
    <text evidence="9">The sequence shown here is derived from an EMBL/GenBank/DDBJ whole genome shotgun (WGS) entry which is preliminary data.</text>
</comment>
<dbReference type="Gene3D" id="3.20.20.80">
    <property type="entry name" value="Glycosidases"/>
    <property type="match status" value="1"/>
</dbReference>
<organism evidence="9 10">
    <name type="scientific">Ancylobacter novellus</name>
    <name type="common">Thiobacillus novellus</name>
    <dbReference type="NCBI Taxonomy" id="921"/>
    <lineage>
        <taxon>Bacteria</taxon>
        <taxon>Pseudomonadati</taxon>
        <taxon>Pseudomonadota</taxon>
        <taxon>Alphaproteobacteria</taxon>
        <taxon>Hyphomicrobiales</taxon>
        <taxon>Xanthobacteraceae</taxon>
        <taxon>Ancylobacter</taxon>
    </lineage>
</organism>
<keyword evidence="4 6" id="KW-0326">Glycosidase</keyword>
<dbReference type="PANTHER" id="PTHR24104">
    <property type="entry name" value="E3 UBIQUITIN-PROTEIN LIGASE NHLRC1-RELATED"/>
    <property type="match status" value="1"/>
</dbReference>
<feature type="active site" description="Proton donor" evidence="6">
    <location>
        <position position="515"/>
    </location>
</feature>
<evidence type="ECO:0000256" key="4">
    <source>
        <dbReference type="ARBA" id="ARBA00023295"/>
    </source>
</evidence>
<dbReference type="SUPFAM" id="SSF101898">
    <property type="entry name" value="NHL repeat"/>
    <property type="match status" value="1"/>
</dbReference>
<dbReference type="Proteomes" id="UP000249577">
    <property type="component" value="Unassembled WGS sequence"/>
</dbReference>
<proteinExistence type="inferred from homology"/>
<feature type="active site" description="Nucleophile" evidence="6">
    <location>
        <position position="625"/>
    </location>
</feature>
<evidence type="ECO:0000313" key="10">
    <source>
        <dbReference type="Proteomes" id="UP000249577"/>
    </source>
</evidence>
<dbReference type="InterPro" id="IPR050952">
    <property type="entry name" value="TRIM-NHL_E3_ligases"/>
</dbReference>
<evidence type="ECO:0000256" key="6">
    <source>
        <dbReference type="PROSITE-ProRule" id="PRU01100"/>
    </source>
</evidence>
<dbReference type="Gene3D" id="2.120.10.30">
    <property type="entry name" value="TolB, C-terminal domain"/>
    <property type="match status" value="1"/>
</dbReference>
<keyword evidence="3 6" id="KW-0378">Hydrolase</keyword>
<dbReference type="PRINTS" id="PR00739">
    <property type="entry name" value="GLHYDRLASE26"/>
</dbReference>
<evidence type="ECO:0000256" key="1">
    <source>
        <dbReference type="ARBA" id="ARBA00007754"/>
    </source>
</evidence>
<gene>
    <name evidence="9" type="ORF">DI565_09040</name>
</gene>
<evidence type="ECO:0000256" key="3">
    <source>
        <dbReference type="ARBA" id="ARBA00022801"/>
    </source>
</evidence>
<evidence type="ECO:0000259" key="8">
    <source>
        <dbReference type="PROSITE" id="PS51764"/>
    </source>
</evidence>
<dbReference type="InterPro" id="IPR011042">
    <property type="entry name" value="6-blade_b-propeller_TolB-like"/>
</dbReference>
<dbReference type="SUPFAM" id="SSF51445">
    <property type="entry name" value="(Trans)glycosidases"/>
    <property type="match status" value="1"/>
</dbReference>
<dbReference type="EMBL" id="QFPN01000004">
    <property type="protein sequence ID" value="PZQ15950.1"/>
    <property type="molecule type" value="Genomic_DNA"/>
</dbReference>
<dbReference type="Pfam" id="PF02156">
    <property type="entry name" value="Glyco_hydro_26"/>
    <property type="match status" value="1"/>
</dbReference>
<name>A0A2W5MQQ7_ANCNO</name>
<dbReference type="PROSITE" id="PS51764">
    <property type="entry name" value="GH26"/>
    <property type="match status" value="1"/>
</dbReference>
<sequence>MIGMLLSPRRTFGALAAALAGLVLAAGVVPPALSAPSYRTLGQPTTADKTLGSRCPNANARFNFSNDGGFDMYGPAGVAIDPRGRIFVADFGGKRVLTWPDATSLAQCEAADGVIGAGQLAGPEAIAIDAASGAVFVADTLSHTVIGYRLKSGAWKKFVTLGSSGVSGSAFNRFNFPRGIAFDSRGRLFVADDSNNRILIFDPPLQNGASAVDSIYAGSNGGLSSPKAVAIVGDALFVADYFGDRVLRFTGPFKTPDQTYVATGEFRGVGRPVDLTVHPDGSLLVVSQNRPRVSRFQDAAFRPSPVAAPDSEFSNNMGAEPLGVAADRDGRIFIADYRRYRVLIRDESVRTAPVSPGPAAAALVANLRARAGTTLNRVAIGQQLITYEYGPKSDRNAWYRDWSQMKRQGLPLPLMMGGELSDLMSYPGFFPNADARKEMIRHGQAGGLVTLVWHPDNPVAGAPFSTPLPTARLVDMINPATAVGQAWRTQLDRAAAALKPFDDKGLAVLFRPLHEQNGDFFWWGDDGSAGDARRARQAAWVAVWRDMVGYMTATKGLKRLVFAFGTNQVNYDGVVAPMTYYPGADFVDVVSIDVYDEQLDLAGGDRGLQHYAALVGSGKPFGLSEFGQSFGDNGTGADGADWDCRTLVQRLGDSYPRAVFANAWYTTEGNPRFVFALPDVAHTAETLADPLIDTQ</sequence>
<dbReference type="CDD" id="cd05819">
    <property type="entry name" value="NHL"/>
    <property type="match status" value="1"/>
</dbReference>
<feature type="domain" description="GH26" evidence="8">
    <location>
        <begin position="358"/>
        <end position="695"/>
    </location>
</feature>
<evidence type="ECO:0000256" key="7">
    <source>
        <dbReference type="SAM" id="SignalP"/>
    </source>
</evidence>
<dbReference type="GO" id="GO:0008270">
    <property type="term" value="F:zinc ion binding"/>
    <property type="evidence" value="ECO:0007669"/>
    <property type="project" value="UniProtKB-KW"/>
</dbReference>
<dbReference type="Pfam" id="PF01436">
    <property type="entry name" value="NHL"/>
    <property type="match status" value="2"/>
</dbReference>
<dbReference type="Gene3D" id="2.40.10.500">
    <property type="match status" value="1"/>
</dbReference>
<dbReference type="InterPro" id="IPR000805">
    <property type="entry name" value="Glyco_hydro_26"/>
</dbReference>